<dbReference type="InParanoid" id="A7AML7"/>
<accession>A7AML7</accession>
<gene>
    <name evidence="3" type="ORF">BBOV_III002350</name>
</gene>
<reference evidence="3 4" key="1">
    <citation type="journal article" date="2007" name="PLoS Pathog.">
        <title>Genome sequence of Babesia bovis and comparative analysis of apicomplexan hemoprotozoa.</title>
        <authorList>
            <person name="Brayton K.A."/>
            <person name="Lau A.O.T."/>
            <person name="Herndon D.R."/>
            <person name="Hannick L."/>
            <person name="Kappmeyer L.S."/>
            <person name="Berens S.J."/>
            <person name="Bidwell S.L."/>
            <person name="Brown W.C."/>
            <person name="Crabtree J."/>
            <person name="Fadrosh D."/>
            <person name="Feldblum T."/>
            <person name="Forberger H.A."/>
            <person name="Haas B.J."/>
            <person name="Howell J.M."/>
            <person name="Khouri H."/>
            <person name="Koo H."/>
            <person name="Mann D.J."/>
            <person name="Norimine J."/>
            <person name="Paulsen I.T."/>
            <person name="Radune D."/>
            <person name="Ren Q."/>
            <person name="Smith R.K. Jr."/>
            <person name="Suarez C.E."/>
            <person name="White O."/>
            <person name="Wortman J.R."/>
            <person name="Knowles D.P. Jr."/>
            <person name="McElwain T.F."/>
            <person name="Nene V.M."/>
        </authorList>
    </citation>
    <scope>NUCLEOTIDE SEQUENCE [LARGE SCALE GENOMIC DNA]</scope>
    <source>
        <strain evidence="3">T2Bo</strain>
    </source>
</reference>
<dbReference type="RefSeq" id="XP_001611369.1">
    <property type="nucleotide sequence ID" value="XM_001611319.1"/>
</dbReference>
<evidence type="ECO:0000256" key="1">
    <source>
        <dbReference type="SAM" id="SignalP"/>
    </source>
</evidence>
<dbReference type="EMBL" id="AAXT01000001">
    <property type="protein sequence ID" value="EDO07801.1"/>
    <property type="molecule type" value="Genomic_DNA"/>
</dbReference>
<evidence type="ECO:0000313" key="3">
    <source>
        <dbReference type="EMBL" id="EDO07801.1"/>
    </source>
</evidence>
<keyword evidence="1" id="KW-0732">Signal</keyword>
<feature type="chain" id="PRO_5002704688" evidence="1">
    <location>
        <begin position="25"/>
        <end position="142"/>
    </location>
</feature>
<evidence type="ECO:0000313" key="4">
    <source>
        <dbReference type="Proteomes" id="UP000002173"/>
    </source>
</evidence>
<comment type="caution">
    <text evidence="3">The sequence shown here is derived from an EMBL/GenBank/DDBJ whole genome shotgun (WGS) entry which is preliminary data.</text>
</comment>
<dbReference type="InterPro" id="IPR056315">
    <property type="entry name" value="SmORF-like_dom_apicomplexa"/>
</dbReference>
<dbReference type="KEGG" id="bbo:BBOV_III002350"/>
<dbReference type="VEuPathDB" id="PiroplasmaDB:BBOV_III002350"/>
<keyword evidence="4" id="KW-1185">Reference proteome</keyword>
<reference evidence="4" key="3">
    <citation type="journal article" date="2021" name="Int. J. Parasitol.">
        <title>Comparative analysis of gene expression between Babesia bovis blood stages and kinetes allowed by improved genome annotation.</title>
        <authorList>
            <person name="Ueti M.W."/>
            <person name="Johnson W.C."/>
            <person name="Kappmeyer L.S."/>
            <person name="Herndon D.R."/>
            <person name="Mousel M.R."/>
            <person name="Reif K.E."/>
            <person name="Taus N.S."/>
            <person name="Ifeonu O.O."/>
            <person name="Silva J.C."/>
            <person name="Suarez C.E."/>
            <person name="Brayton K.A."/>
        </authorList>
    </citation>
    <scope>NUCLEOTIDE SEQUENCE [LARGE SCALE GENOMIC DNA]</scope>
</reference>
<protein>
    <submittedName>
        <fullName evidence="3">SmORF</fullName>
    </submittedName>
</protein>
<dbReference type="Proteomes" id="UP000002173">
    <property type="component" value="Unassembled WGS sequence"/>
</dbReference>
<feature type="signal peptide" evidence="1">
    <location>
        <begin position="1"/>
        <end position="24"/>
    </location>
</feature>
<name>A7AML7_BABBO</name>
<feature type="domain" description="SmORF-like" evidence="2">
    <location>
        <begin position="1"/>
        <end position="91"/>
    </location>
</feature>
<dbReference type="AlphaFoldDB" id="A7AML7"/>
<dbReference type="GeneID" id="5479615"/>
<sequence>MVAFNTFSKLCVVVAFGLSATVTATDVAQEQPKKESFLSRFFGKKDEAATEPMDMQKQENIESQEHINTTGPSNLSVEWLLLPRRENRRALTYLLPDDLASKVPMRYIKPLDSELEERIREFFSLSAKEQLQKRLASYGFQQ</sequence>
<dbReference type="Pfam" id="PF23503">
    <property type="entry name" value="Microp_apicomplexa_5"/>
    <property type="match status" value="1"/>
</dbReference>
<proteinExistence type="predicted"/>
<reference evidence="4" key="2">
    <citation type="journal article" date="2020" name="Data Brief">
        <title>Transcriptome dataset of Babesia bovis life stages within vertebrate and invertebrate hosts.</title>
        <authorList>
            <person name="Ueti M.W."/>
            <person name="Johnson W.C."/>
            <person name="Kappmeyer L.S."/>
            <person name="Herndon D.R."/>
            <person name="Mousel M.R."/>
            <person name="Reif K.E."/>
            <person name="Taus N.S."/>
            <person name="Ifeonu O.O."/>
            <person name="Silva J.C."/>
            <person name="Suarez C.E."/>
            <person name="Brayton K.A."/>
        </authorList>
    </citation>
    <scope>NUCLEOTIDE SEQUENCE [LARGE SCALE GENOMIC DNA]</scope>
</reference>
<evidence type="ECO:0000259" key="2">
    <source>
        <dbReference type="Pfam" id="PF23503"/>
    </source>
</evidence>
<organism evidence="3 4">
    <name type="scientific">Babesia bovis</name>
    <dbReference type="NCBI Taxonomy" id="5865"/>
    <lineage>
        <taxon>Eukaryota</taxon>
        <taxon>Sar</taxon>
        <taxon>Alveolata</taxon>
        <taxon>Apicomplexa</taxon>
        <taxon>Aconoidasida</taxon>
        <taxon>Piroplasmida</taxon>
        <taxon>Babesiidae</taxon>
        <taxon>Babesia</taxon>
    </lineage>
</organism>